<dbReference type="EMBL" id="QPJS01000001">
    <property type="protein sequence ID" value="RCX05738.1"/>
    <property type="molecule type" value="Genomic_DNA"/>
</dbReference>
<feature type="binding site" evidence="10">
    <location>
        <position position="70"/>
    </location>
    <ligand>
        <name>substrate</name>
    </ligand>
</feature>
<dbReference type="AlphaFoldDB" id="A0A369ABH5"/>
<dbReference type="FunFam" id="3.90.950.10:FF:000001">
    <property type="entry name" value="dITP/XTP pyrophosphatase"/>
    <property type="match status" value="1"/>
</dbReference>
<dbReference type="InterPro" id="IPR002637">
    <property type="entry name" value="RdgB/HAM1"/>
</dbReference>
<gene>
    <name evidence="12" type="ORF">DES35_1011027</name>
</gene>
<comment type="catalytic activity">
    <reaction evidence="8 10">
        <text>dITP + H2O = dIMP + diphosphate + H(+)</text>
        <dbReference type="Rhea" id="RHEA:28342"/>
        <dbReference type="ChEBI" id="CHEBI:15377"/>
        <dbReference type="ChEBI" id="CHEBI:15378"/>
        <dbReference type="ChEBI" id="CHEBI:33019"/>
        <dbReference type="ChEBI" id="CHEBI:61194"/>
        <dbReference type="ChEBI" id="CHEBI:61382"/>
        <dbReference type="EC" id="3.6.1.66"/>
    </reaction>
</comment>
<dbReference type="InterPro" id="IPR029001">
    <property type="entry name" value="ITPase-like_fam"/>
</dbReference>
<dbReference type="GO" id="GO:0017111">
    <property type="term" value="F:ribonucleoside triphosphate phosphatase activity"/>
    <property type="evidence" value="ECO:0007669"/>
    <property type="project" value="InterPro"/>
</dbReference>
<evidence type="ECO:0000256" key="4">
    <source>
        <dbReference type="ARBA" id="ARBA00022741"/>
    </source>
</evidence>
<comment type="catalytic activity">
    <reaction evidence="10">
        <text>ITP + H2O = IMP + diphosphate + H(+)</text>
        <dbReference type="Rhea" id="RHEA:29399"/>
        <dbReference type="ChEBI" id="CHEBI:15377"/>
        <dbReference type="ChEBI" id="CHEBI:15378"/>
        <dbReference type="ChEBI" id="CHEBI:33019"/>
        <dbReference type="ChEBI" id="CHEBI:58053"/>
        <dbReference type="ChEBI" id="CHEBI:61402"/>
        <dbReference type="EC" id="3.6.1.66"/>
    </reaction>
</comment>
<evidence type="ECO:0000256" key="1">
    <source>
        <dbReference type="ARBA" id="ARBA00008023"/>
    </source>
</evidence>
<keyword evidence="6 10" id="KW-0460">Magnesium</keyword>
<feature type="binding site" evidence="10">
    <location>
        <begin position="177"/>
        <end position="178"/>
    </location>
    <ligand>
        <name>substrate</name>
    </ligand>
</feature>
<evidence type="ECO:0000313" key="13">
    <source>
        <dbReference type="Proteomes" id="UP000253517"/>
    </source>
</evidence>
<dbReference type="GO" id="GO:0005829">
    <property type="term" value="C:cytosol"/>
    <property type="evidence" value="ECO:0007669"/>
    <property type="project" value="TreeGrafter"/>
</dbReference>
<dbReference type="RefSeq" id="WP_114365986.1">
    <property type="nucleotide sequence ID" value="NZ_BHZF01000001.1"/>
</dbReference>
<evidence type="ECO:0000256" key="7">
    <source>
        <dbReference type="ARBA" id="ARBA00023080"/>
    </source>
</evidence>
<comment type="catalytic activity">
    <reaction evidence="9 10">
        <text>XTP + H2O = XMP + diphosphate + H(+)</text>
        <dbReference type="Rhea" id="RHEA:28610"/>
        <dbReference type="ChEBI" id="CHEBI:15377"/>
        <dbReference type="ChEBI" id="CHEBI:15378"/>
        <dbReference type="ChEBI" id="CHEBI:33019"/>
        <dbReference type="ChEBI" id="CHEBI:57464"/>
        <dbReference type="ChEBI" id="CHEBI:61314"/>
        <dbReference type="EC" id="3.6.1.66"/>
    </reaction>
</comment>
<dbReference type="PANTHER" id="PTHR11067">
    <property type="entry name" value="INOSINE TRIPHOSPHATE PYROPHOSPHATASE/HAM1 PROTEIN"/>
    <property type="match status" value="1"/>
</dbReference>
<dbReference type="InterPro" id="IPR020922">
    <property type="entry name" value="dITP/XTP_pyrophosphatase"/>
</dbReference>
<proteinExistence type="inferred from homology"/>
<keyword evidence="7 10" id="KW-0546">Nucleotide metabolism</keyword>
<evidence type="ECO:0000256" key="11">
    <source>
        <dbReference type="RuleBase" id="RU003781"/>
    </source>
</evidence>
<comment type="caution">
    <text evidence="12">The sequence shown here is derived from an EMBL/GenBank/DDBJ whole genome shotgun (WGS) entry which is preliminary data.</text>
</comment>
<evidence type="ECO:0000256" key="2">
    <source>
        <dbReference type="ARBA" id="ARBA00011738"/>
    </source>
</evidence>
<comment type="cofactor">
    <cofactor evidence="10">
        <name>Mg(2+)</name>
        <dbReference type="ChEBI" id="CHEBI:18420"/>
    </cofactor>
    <text evidence="10">Binds 1 Mg(2+) ion per subunit.</text>
</comment>
<reference evidence="12 13" key="1">
    <citation type="submission" date="2018-07" db="EMBL/GenBank/DDBJ databases">
        <title>Genomic Encyclopedia of Type Strains, Phase IV (KMG-IV): sequencing the most valuable type-strain genomes for metagenomic binning, comparative biology and taxonomic classification.</title>
        <authorList>
            <person name="Goeker M."/>
        </authorList>
    </citation>
    <scope>NUCLEOTIDE SEQUENCE [LARGE SCALE GENOMIC DNA]</scope>
    <source>
        <strain evidence="12 13">DSM 21410</strain>
    </source>
</reference>
<dbReference type="NCBIfam" id="TIGR00042">
    <property type="entry name" value="RdgB/HAM1 family non-canonical purine NTP pyrophosphatase"/>
    <property type="match status" value="1"/>
</dbReference>
<keyword evidence="3 10" id="KW-0479">Metal-binding</keyword>
<name>A0A369ABH5_9FLAO</name>
<dbReference type="Pfam" id="PF01725">
    <property type="entry name" value="Ham1p_like"/>
    <property type="match status" value="1"/>
</dbReference>
<evidence type="ECO:0000256" key="8">
    <source>
        <dbReference type="ARBA" id="ARBA00051875"/>
    </source>
</evidence>
<comment type="subunit">
    <text evidence="2 10">Homodimer.</text>
</comment>
<organism evidence="12 13">
    <name type="scientific">Schleiferia thermophila</name>
    <dbReference type="NCBI Taxonomy" id="884107"/>
    <lineage>
        <taxon>Bacteria</taxon>
        <taxon>Pseudomonadati</taxon>
        <taxon>Bacteroidota</taxon>
        <taxon>Flavobacteriia</taxon>
        <taxon>Flavobacteriales</taxon>
        <taxon>Schleiferiaceae</taxon>
        <taxon>Schleiferia</taxon>
    </lineage>
</organism>
<sequence>MIKILLATNNVHKIQELKEMLPDGISVETLKDIHFNKNIPENGVTFHENAYAKANFLFERGFNNVLADDSGLEVDALGGLPGVFSARFAGPECDSVKNMLKLIQLMENVTNRTAKFKTVLCYIHHGQTYYFEGEVEGKIVQHPRGVRGFGYDPVFVPEGFQKTFAEMTPEEKNRISHRRKAIEKFIDFISNKTL</sequence>
<dbReference type="SUPFAM" id="SSF52972">
    <property type="entry name" value="ITPase-like"/>
    <property type="match status" value="1"/>
</dbReference>
<dbReference type="Gene3D" id="3.90.950.10">
    <property type="match status" value="1"/>
</dbReference>
<dbReference type="GO" id="GO:0035870">
    <property type="term" value="F:dITP diphosphatase activity"/>
    <property type="evidence" value="ECO:0007669"/>
    <property type="project" value="UniProtKB-UniRule"/>
</dbReference>
<feature type="active site" description="Proton acceptor" evidence="10">
    <location>
        <position position="69"/>
    </location>
</feature>
<feature type="binding site" evidence="10">
    <location>
        <begin position="149"/>
        <end position="152"/>
    </location>
    <ligand>
        <name>substrate</name>
    </ligand>
</feature>
<dbReference type="CDD" id="cd00515">
    <property type="entry name" value="HAM1"/>
    <property type="match status" value="1"/>
</dbReference>
<evidence type="ECO:0000256" key="10">
    <source>
        <dbReference type="HAMAP-Rule" id="MF_01405"/>
    </source>
</evidence>
<keyword evidence="13" id="KW-1185">Reference proteome</keyword>
<dbReference type="GO" id="GO:0036222">
    <property type="term" value="F:XTP diphosphatase activity"/>
    <property type="evidence" value="ECO:0007669"/>
    <property type="project" value="UniProtKB-UniRule"/>
</dbReference>
<feature type="binding site" evidence="10">
    <location>
        <position position="172"/>
    </location>
    <ligand>
        <name>substrate</name>
    </ligand>
</feature>
<dbReference type="GO" id="GO:0000166">
    <property type="term" value="F:nucleotide binding"/>
    <property type="evidence" value="ECO:0007669"/>
    <property type="project" value="UniProtKB-KW"/>
</dbReference>
<feature type="binding site" evidence="10">
    <location>
        <position position="69"/>
    </location>
    <ligand>
        <name>Mg(2+)</name>
        <dbReference type="ChEBI" id="CHEBI:18420"/>
    </ligand>
</feature>
<protein>
    <recommendedName>
        <fullName evidence="10">dITP/XTP pyrophosphatase</fullName>
        <ecNumber evidence="10">3.6.1.66</ecNumber>
    </recommendedName>
    <alternativeName>
        <fullName evidence="10">Non-canonical purine NTP pyrophosphatase</fullName>
    </alternativeName>
    <alternativeName>
        <fullName evidence="10">Non-standard purine NTP pyrophosphatase</fullName>
    </alternativeName>
    <alternativeName>
        <fullName evidence="10">Nucleoside-triphosphate diphosphatase</fullName>
    </alternativeName>
    <alternativeName>
        <fullName evidence="10">Nucleoside-triphosphate pyrophosphatase</fullName>
        <shortName evidence="10">NTPase</shortName>
    </alternativeName>
</protein>
<dbReference type="Proteomes" id="UP000253517">
    <property type="component" value="Unassembled WGS sequence"/>
</dbReference>
<evidence type="ECO:0000256" key="9">
    <source>
        <dbReference type="ARBA" id="ARBA00052017"/>
    </source>
</evidence>
<accession>A0A369ABH5</accession>
<dbReference type="GO" id="GO:0009146">
    <property type="term" value="P:purine nucleoside triphosphate catabolic process"/>
    <property type="evidence" value="ECO:0007669"/>
    <property type="project" value="UniProtKB-UniRule"/>
</dbReference>
<dbReference type="PANTHER" id="PTHR11067:SF9">
    <property type="entry name" value="INOSINE TRIPHOSPHATE PYROPHOSPHATASE"/>
    <property type="match status" value="1"/>
</dbReference>
<evidence type="ECO:0000313" key="12">
    <source>
        <dbReference type="EMBL" id="RCX05738.1"/>
    </source>
</evidence>
<dbReference type="HAMAP" id="MF_01405">
    <property type="entry name" value="Non_canon_purine_NTPase"/>
    <property type="match status" value="1"/>
</dbReference>
<dbReference type="GO" id="GO:0046872">
    <property type="term" value="F:metal ion binding"/>
    <property type="evidence" value="ECO:0007669"/>
    <property type="project" value="UniProtKB-KW"/>
</dbReference>
<feature type="binding site" evidence="10">
    <location>
        <begin position="8"/>
        <end position="13"/>
    </location>
    <ligand>
        <name>substrate</name>
    </ligand>
</feature>
<evidence type="ECO:0000256" key="6">
    <source>
        <dbReference type="ARBA" id="ARBA00022842"/>
    </source>
</evidence>
<dbReference type="GO" id="GO:0036220">
    <property type="term" value="F:ITP diphosphatase activity"/>
    <property type="evidence" value="ECO:0007669"/>
    <property type="project" value="UniProtKB-UniRule"/>
</dbReference>
<comment type="function">
    <text evidence="10">Pyrophosphatase that catalyzes the hydrolysis of nucleoside triphosphates to their monophosphate derivatives, with a high preference for the non-canonical purine nucleotides XTP (xanthosine triphosphate), dITP (deoxyinosine triphosphate) and ITP. Seems to function as a house-cleaning enzyme that removes non-canonical purine nucleotides from the nucleotide pool, thus preventing their incorporation into DNA/RNA and avoiding chromosomal lesions.</text>
</comment>
<comment type="caution">
    <text evidence="10">Lacks conserved residue(s) required for the propagation of feature annotation.</text>
</comment>
<evidence type="ECO:0000256" key="3">
    <source>
        <dbReference type="ARBA" id="ARBA00022723"/>
    </source>
</evidence>
<evidence type="ECO:0000256" key="5">
    <source>
        <dbReference type="ARBA" id="ARBA00022801"/>
    </source>
</evidence>
<comment type="similarity">
    <text evidence="1 10 11">Belongs to the HAM1 NTPase family.</text>
</comment>
<keyword evidence="5 10" id="KW-0378">Hydrolase</keyword>
<keyword evidence="4 10" id="KW-0547">Nucleotide-binding</keyword>
<dbReference type="EC" id="3.6.1.66" evidence="10"/>
<dbReference type="GO" id="GO:0009117">
    <property type="term" value="P:nucleotide metabolic process"/>
    <property type="evidence" value="ECO:0007669"/>
    <property type="project" value="UniProtKB-KW"/>
</dbReference>